<dbReference type="GO" id="GO:0005737">
    <property type="term" value="C:cytoplasm"/>
    <property type="evidence" value="ECO:0007669"/>
    <property type="project" value="TreeGrafter"/>
</dbReference>
<feature type="repeat" description="Pumilio" evidence="2">
    <location>
        <begin position="140"/>
        <end position="175"/>
    </location>
</feature>
<gene>
    <name evidence="4" type="ORF">ATY40_BA7500265</name>
</gene>
<keyword evidence="1" id="KW-0677">Repeat</keyword>
<dbReference type="InterPro" id="IPR016024">
    <property type="entry name" value="ARM-type_fold"/>
</dbReference>
<accession>A0A1B2J6C0</accession>
<dbReference type="Proteomes" id="UP000094565">
    <property type="component" value="Chromosome 1"/>
</dbReference>
<feature type="repeat" description="Pumilio" evidence="2">
    <location>
        <begin position="291"/>
        <end position="327"/>
    </location>
</feature>
<dbReference type="GO" id="GO:0003730">
    <property type="term" value="F:mRNA 3'-UTR binding"/>
    <property type="evidence" value="ECO:0007669"/>
    <property type="project" value="TreeGrafter"/>
</dbReference>
<dbReference type="OrthoDB" id="668540at2759"/>
<dbReference type="InterPro" id="IPR001313">
    <property type="entry name" value="Pumilio_RNA-bd_rpt"/>
</dbReference>
<feature type="repeat" description="Pumilio" evidence="2">
    <location>
        <begin position="176"/>
        <end position="211"/>
    </location>
</feature>
<dbReference type="EMBL" id="CP014584">
    <property type="protein sequence ID" value="ANZ73543.1"/>
    <property type="molecule type" value="Genomic_DNA"/>
</dbReference>
<protein>
    <submittedName>
        <fullName evidence="4">BA75_00265T0</fullName>
    </submittedName>
</protein>
<feature type="domain" description="PUM-HD" evidence="3">
    <location>
        <begin position="72"/>
        <end position="436"/>
    </location>
</feature>
<evidence type="ECO:0000256" key="1">
    <source>
        <dbReference type="ARBA" id="ARBA00022737"/>
    </source>
</evidence>
<name>A0A1B2J6C0_PICPA</name>
<dbReference type="Gene3D" id="1.25.10.10">
    <property type="entry name" value="Leucine-rich Repeat Variant"/>
    <property type="match status" value="1"/>
</dbReference>
<organism evidence="4 5">
    <name type="scientific">Komagataella pastoris</name>
    <name type="common">Yeast</name>
    <name type="synonym">Pichia pastoris</name>
    <dbReference type="NCBI Taxonomy" id="4922"/>
    <lineage>
        <taxon>Eukaryota</taxon>
        <taxon>Fungi</taxon>
        <taxon>Dikarya</taxon>
        <taxon>Ascomycota</taxon>
        <taxon>Saccharomycotina</taxon>
        <taxon>Pichiomycetes</taxon>
        <taxon>Pichiales</taxon>
        <taxon>Pichiaceae</taxon>
        <taxon>Komagataella</taxon>
    </lineage>
</organism>
<dbReference type="InterPro" id="IPR033133">
    <property type="entry name" value="PUM-HD"/>
</dbReference>
<sequence length="436" mass="49777">MVSAVEQVPVRVSDRSDDLISEPSSFIFRSLSKEIYNTVHNNQEPVEEEYFCPNLDTDLHHEMAALRKALNQISEKLECLSQGGSAPSRGRPVSRFQETSINFDALVDRIVKKDDQYASYQLQQKLECRNKHELVEIMDSIQRCSLELMVNRFGNFLIQKCFEVLENSLIEGLIITIARNIAQVSTDSFGCHVVQKALEMIQEGHKKFLVEYLLEHLESTLLDSSAEHVWKRVFEIKWAIHPEMEEAITSKLSSTLESRWLQVATTPRGSLIVQNILTNLSPTIQKTCLEELERDIPTLLTDRSGNWVIQFIVQHFETSKIHQTIFQTILDNPQLYSTQIYSSKVIQKCLKTERFKPTFIDPYIDTICSTKPSKRRKPGAKPVGVELAVDIYGSGIIRKILVEGSMDERSRVNGLLQEHMETVCTTKWGSKCAAVL</sequence>
<dbReference type="InterPro" id="IPR011989">
    <property type="entry name" value="ARM-like"/>
</dbReference>
<dbReference type="Pfam" id="PF00806">
    <property type="entry name" value="PUF"/>
    <property type="match status" value="6"/>
</dbReference>
<evidence type="ECO:0000313" key="5">
    <source>
        <dbReference type="Proteomes" id="UP000094565"/>
    </source>
</evidence>
<dbReference type="SMART" id="SM00025">
    <property type="entry name" value="Pumilio"/>
    <property type="match status" value="6"/>
</dbReference>
<dbReference type="SUPFAM" id="SSF48371">
    <property type="entry name" value="ARM repeat"/>
    <property type="match status" value="1"/>
</dbReference>
<dbReference type="AlphaFoldDB" id="A0A1B2J6C0"/>
<dbReference type="PROSITE" id="PS50302">
    <property type="entry name" value="PUM"/>
    <property type="match status" value="3"/>
</dbReference>
<dbReference type="PANTHER" id="PTHR12537:SF189">
    <property type="entry name" value="MEIOTIC PUF FAMILY PROTEIN 1"/>
    <property type="match status" value="1"/>
</dbReference>
<reference evidence="4 5" key="1">
    <citation type="submission" date="2016-02" db="EMBL/GenBank/DDBJ databases">
        <title>Comparative genomic and transcriptomic foundation for Pichia pastoris.</title>
        <authorList>
            <person name="Love K.R."/>
            <person name="Shah K.A."/>
            <person name="Whittaker C.A."/>
            <person name="Wu J."/>
            <person name="Bartlett M.C."/>
            <person name="Ma D."/>
            <person name="Leeson R.L."/>
            <person name="Priest M."/>
            <person name="Young S.K."/>
            <person name="Love J.C."/>
        </authorList>
    </citation>
    <scope>NUCLEOTIDE SEQUENCE [LARGE SCALE GENOMIC DNA]</scope>
    <source>
        <strain evidence="4 5">ATCC 28485</strain>
    </source>
</reference>
<dbReference type="PANTHER" id="PTHR12537">
    <property type="entry name" value="RNA BINDING PROTEIN PUMILIO-RELATED"/>
    <property type="match status" value="1"/>
</dbReference>
<dbReference type="GO" id="GO:0010629">
    <property type="term" value="P:negative regulation of gene expression"/>
    <property type="evidence" value="ECO:0007669"/>
    <property type="project" value="UniProtKB-ARBA"/>
</dbReference>
<evidence type="ECO:0000313" key="4">
    <source>
        <dbReference type="EMBL" id="ANZ73543.1"/>
    </source>
</evidence>
<dbReference type="PROSITE" id="PS50303">
    <property type="entry name" value="PUM_HD"/>
    <property type="match status" value="1"/>
</dbReference>
<evidence type="ECO:0000256" key="2">
    <source>
        <dbReference type="PROSITE-ProRule" id="PRU00317"/>
    </source>
</evidence>
<evidence type="ECO:0000259" key="3">
    <source>
        <dbReference type="PROSITE" id="PS50303"/>
    </source>
</evidence>
<dbReference type="GO" id="GO:0010608">
    <property type="term" value="P:post-transcriptional regulation of gene expression"/>
    <property type="evidence" value="ECO:0007669"/>
    <property type="project" value="TreeGrafter"/>
</dbReference>
<proteinExistence type="predicted"/>
<keyword evidence="5" id="KW-1185">Reference proteome</keyword>